<dbReference type="EMBL" id="NSIT01000448">
    <property type="protein sequence ID" value="PJE77646.1"/>
    <property type="molecule type" value="Genomic_DNA"/>
</dbReference>
<reference evidence="1" key="1">
    <citation type="journal article" date="2017" name="Appl. Environ. Microbiol.">
        <title>Molecular characterization of an Endozoicomonas-like organism causing infection in king scallop Pecten maximus L.</title>
        <authorList>
            <person name="Cano I."/>
            <person name="van Aerle R."/>
            <person name="Ross S."/>
            <person name="Verner-Jeffreys D.W."/>
            <person name="Paley R.K."/>
            <person name="Rimmer G."/>
            <person name="Ryder D."/>
            <person name="Hooper P."/>
            <person name="Stone D."/>
            <person name="Feist S.W."/>
        </authorList>
    </citation>
    <scope>NUCLEOTIDE SEQUENCE</scope>
</reference>
<gene>
    <name evidence="1" type="ORF">CI610_03425</name>
</gene>
<organism evidence="1">
    <name type="scientific">invertebrate metagenome</name>
    <dbReference type="NCBI Taxonomy" id="1711999"/>
    <lineage>
        <taxon>unclassified sequences</taxon>
        <taxon>metagenomes</taxon>
        <taxon>organismal metagenomes</taxon>
    </lineage>
</organism>
<name>A0A2H9T342_9ZZZZ</name>
<dbReference type="AlphaFoldDB" id="A0A2H9T342"/>
<proteinExistence type="predicted"/>
<comment type="caution">
    <text evidence="1">The sequence shown here is derived from an EMBL/GenBank/DDBJ whole genome shotgun (WGS) entry which is preliminary data.</text>
</comment>
<accession>A0A2H9T342</accession>
<evidence type="ECO:0000313" key="1">
    <source>
        <dbReference type="EMBL" id="PJE77646.1"/>
    </source>
</evidence>
<sequence length="56" mass="6271">MSNLGNRGLLDYRNSCYIYVIYNQVLKLLCMLNMHTVPQGHVTMILGGALDLSSIL</sequence>
<protein>
    <submittedName>
        <fullName evidence="1">Uncharacterized protein</fullName>
    </submittedName>
</protein>